<dbReference type="InterPro" id="IPR036236">
    <property type="entry name" value="Znf_C2H2_sf"/>
</dbReference>
<reference evidence="2 3" key="1">
    <citation type="submission" date="2019-02" db="EMBL/GenBank/DDBJ databases">
        <title>Genome sequencing of the rare red list fungi Bondarzewia mesenterica.</title>
        <authorList>
            <person name="Buettner E."/>
            <person name="Kellner H."/>
        </authorList>
    </citation>
    <scope>NUCLEOTIDE SEQUENCE [LARGE SCALE GENOMIC DNA]</scope>
    <source>
        <strain evidence="2 3">DSM 108281</strain>
    </source>
</reference>
<dbReference type="Proteomes" id="UP000310158">
    <property type="component" value="Unassembled WGS sequence"/>
</dbReference>
<comment type="caution">
    <text evidence="2">The sequence shown here is derived from an EMBL/GenBank/DDBJ whole genome shotgun (WGS) entry which is preliminary data.</text>
</comment>
<feature type="compositionally biased region" description="Pro residues" evidence="1">
    <location>
        <begin position="186"/>
        <end position="198"/>
    </location>
</feature>
<name>A0A4S4LSK9_9AGAM</name>
<dbReference type="AlphaFoldDB" id="A0A4S4LSK9"/>
<dbReference type="EMBL" id="SGPL01000225">
    <property type="protein sequence ID" value="THH15145.1"/>
    <property type="molecule type" value="Genomic_DNA"/>
</dbReference>
<feature type="region of interest" description="Disordered" evidence="1">
    <location>
        <begin position="178"/>
        <end position="198"/>
    </location>
</feature>
<proteinExistence type="predicted"/>
<gene>
    <name evidence="2" type="ORF">EW146_g5287</name>
</gene>
<evidence type="ECO:0000256" key="1">
    <source>
        <dbReference type="SAM" id="MobiDB-lite"/>
    </source>
</evidence>
<evidence type="ECO:0000313" key="3">
    <source>
        <dbReference type="Proteomes" id="UP000310158"/>
    </source>
</evidence>
<dbReference type="OrthoDB" id="6077919at2759"/>
<protein>
    <recommendedName>
        <fullName evidence="4">C2H2-type domain-containing protein</fullName>
    </recommendedName>
</protein>
<evidence type="ECO:0008006" key="4">
    <source>
        <dbReference type="Google" id="ProtNLM"/>
    </source>
</evidence>
<accession>A0A4S4LSK9</accession>
<dbReference type="Gene3D" id="3.30.160.60">
    <property type="entry name" value="Classic Zinc Finger"/>
    <property type="match status" value="1"/>
</dbReference>
<sequence length="792" mass="87971">MPSHEDDRRPQYIVSQDPNGSIEAYRRWDGDGNIYRHIHRIPHPSQLSKESTLDGALGDEYPLTLAAVERASAASITGVATPLNLAEDQPMMDAPPLTAGAYPIAPNTMPTTVVNSGRDDVVQDWFTQEQDHKTNNKTSPDDIFEQNVPEAVIGTISSSALGLGGMHIILGHGESEIHEPFQVPSHPSPTPSPQAPPPVPLQTEQIAILEVQPPQTAEEMAEAYPDRYCLECKTLYSTKFALRRHLEETRIHDADDEFWCEWCDKGFLREYTLAAHMDRFTSVGAFRAVIDLPSFSDSFLFCYQLDVHMDRILSPFFGENGRPQAPIVENPYMNTHRRLVDLSWTPPQTQVLAHIPALNHVEMPYHYYASELSYHDATQNWSWILQPATWADAHNECTHHLIPPENFFNWSLIDVLGEECPQNTFALAHASTGAASPLPSVTPPHNAPALPSPLVMPADVGAAAWNPSTAPAFADPKLRFTPYLTSLAPSAPVLDESSWSSEPIYSPEVYLETCFETATPYPTTPAHEPASVYDQSSSASASLKMAAMERGKLEEPMMPWKDADEYMVPSINQEAVVDGRGDNLQSWFAINQALQIKNYRSQEHGFEEEARVTVPILGSVQSLTEELGANPETADDVESVHPYPTQASTHDTQTAIFQASPPTPLQMHTSLSPQAEPTPEQMAERTTPEEYQDSRWREQVLVREVRRRISAGVHDEEPHGPLQGGKRWGSKAGSSQFIGRTISFIFTALNRGIPRSYRSFLLCGLVFALSARSVYEQASLTFSVRIVQCDTS</sequence>
<evidence type="ECO:0000313" key="2">
    <source>
        <dbReference type="EMBL" id="THH15145.1"/>
    </source>
</evidence>
<organism evidence="2 3">
    <name type="scientific">Bondarzewia mesenterica</name>
    <dbReference type="NCBI Taxonomy" id="1095465"/>
    <lineage>
        <taxon>Eukaryota</taxon>
        <taxon>Fungi</taxon>
        <taxon>Dikarya</taxon>
        <taxon>Basidiomycota</taxon>
        <taxon>Agaricomycotina</taxon>
        <taxon>Agaricomycetes</taxon>
        <taxon>Russulales</taxon>
        <taxon>Bondarzewiaceae</taxon>
        <taxon>Bondarzewia</taxon>
    </lineage>
</organism>
<feature type="compositionally biased region" description="Polar residues" evidence="1">
    <location>
        <begin position="666"/>
        <end position="675"/>
    </location>
</feature>
<feature type="compositionally biased region" description="Basic and acidic residues" evidence="1">
    <location>
        <begin position="682"/>
        <end position="694"/>
    </location>
</feature>
<dbReference type="SUPFAM" id="SSF57667">
    <property type="entry name" value="beta-beta-alpha zinc fingers"/>
    <property type="match status" value="1"/>
</dbReference>
<keyword evidence="3" id="KW-1185">Reference proteome</keyword>
<feature type="region of interest" description="Disordered" evidence="1">
    <location>
        <begin position="663"/>
        <end position="694"/>
    </location>
</feature>